<evidence type="ECO:0000313" key="4">
    <source>
        <dbReference type="EMBL" id="MBE1560481.1"/>
    </source>
</evidence>
<evidence type="ECO:0000256" key="3">
    <source>
        <dbReference type="ARBA" id="ARBA00022691"/>
    </source>
</evidence>
<keyword evidence="5" id="KW-1185">Reference proteome</keyword>
<protein>
    <submittedName>
        <fullName evidence="4">Caffeoyl-CoA O-methyltransferase</fullName>
        <ecNumber evidence="4">2.1.1.104</ecNumber>
    </submittedName>
</protein>
<dbReference type="SUPFAM" id="SSF53335">
    <property type="entry name" value="S-adenosyl-L-methionine-dependent methyltransferases"/>
    <property type="match status" value="1"/>
</dbReference>
<keyword evidence="1 4" id="KW-0489">Methyltransferase</keyword>
<comment type="caution">
    <text evidence="4">The sequence shown here is derived from an EMBL/GenBank/DDBJ whole genome shotgun (WGS) entry which is preliminary data.</text>
</comment>
<evidence type="ECO:0000256" key="2">
    <source>
        <dbReference type="ARBA" id="ARBA00022679"/>
    </source>
</evidence>
<accession>A0ABR9KEL8</accession>
<dbReference type="InterPro" id="IPR029063">
    <property type="entry name" value="SAM-dependent_MTases_sf"/>
</dbReference>
<keyword evidence="2 4" id="KW-0808">Transferase</keyword>
<dbReference type="Proteomes" id="UP000661607">
    <property type="component" value="Unassembled WGS sequence"/>
</dbReference>
<dbReference type="RefSeq" id="WP_192775550.1">
    <property type="nucleotide sequence ID" value="NZ_BAAASY010000040.1"/>
</dbReference>
<dbReference type="Gene3D" id="3.40.50.150">
    <property type="entry name" value="Vaccinia Virus protein VP39"/>
    <property type="match status" value="1"/>
</dbReference>
<dbReference type="GO" id="GO:0042409">
    <property type="term" value="F:caffeoyl-CoA O-methyltransferase activity"/>
    <property type="evidence" value="ECO:0007669"/>
    <property type="project" value="UniProtKB-EC"/>
</dbReference>
<proteinExistence type="predicted"/>
<dbReference type="PANTHER" id="PTHR10509:SF14">
    <property type="entry name" value="CAFFEOYL-COA O-METHYLTRANSFERASE 3-RELATED"/>
    <property type="match status" value="1"/>
</dbReference>
<dbReference type="PROSITE" id="PS51682">
    <property type="entry name" value="SAM_OMT_I"/>
    <property type="match status" value="1"/>
</dbReference>
<dbReference type="EMBL" id="JADBEF010000001">
    <property type="protein sequence ID" value="MBE1560481.1"/>
    <property type="molecule type" value="Genomic_DNA"/>
</dbReference>
<sequence length="214" mass="23231">MPGIEEYALAHTTPDPPSLLSLAAETQARCERPHMMVGPVEARFLQFLVWMLRPRAVLEIGTFTGYSALSMAGELPSDGHIVTCELSQEHADIARKHIATAGHDDRITVIVGPAMDTIRTLPGPFDLILLDADQAHFPEYLDELVPKLADKGVLAVDNTLWSGAVLDKSDTLDSTEGIRRFNDLVAGRTDLISVLLSVRDGLTLIRRAPGGTPT</sequence>
<gene>
    <name evidence="4" type="ORF">H4W81_003260</name>
</gene>
<dbReference type="Pfam" id="PF01596">
    <property type="entry name" value="Methyltransf_3"/>
    <property type="match status" value="1"/>
</dbReference>
<keyword evidence="3" id="KW-0949">S-adenosyl-L-methionine</keyword>
<dbReference type="EC" id="2.1.1.104" evidence="4"/>
<dbReference type="PANTHER" id="PTHR10509">
    <property type="entry name" value="O-METHYLTRANSFERASE-RELATED"/>
    <property type="match status" value="1"/>
</dbReference>
<evidence type="ECO:0000313" key="5">
    <source>
        <dbReference type="Proteomes" id="UP000661607"/>
    </source>
</evidence>
<reference evidence="4 5" key="1">
    <citation type="submission" date="2020-10" db="EMBL/GenBank/DDBJ databases">
        <title>Sequencing the genomes of 1000 actinobacteria strains.</title>
        <authorList>
            <person name="Klenk H.-P."/>
        </authorList>
    </citation>
    <scope>NUCLEOTIDE SEQUENCE [LARGE SCALE GENOMIC DNA]</scope>
    <source>
        <strain evidence="4 5">DSM 43748</strain>
    </source>
</reference>
<name>A0ABR9KEL8_9ACTN</name>
<evidence type="ECO:0000256" key="1">
    <source>
        <dbReference type="ARBA" id="ARBA00022603"/>
    </source>
</evidence>
<dbReference type="InterPro" id="IPR050362">
    <property type="entry name" value="Cation-dep_OMT"/>
</dbReference>
<dbReference type="CDD" id="cd02440">
    <property type="entry name" value="AdoMet_MTases"/>
    <property type="match status" value="1"/>
</dbReference>
<organism evidence="4 5">
    <name type="scientific">Nonomuraea africana</name>
    <dbReference type="NCBI Taxonomy" id="46171"/>
    <lineage>
        <taxon>Bacteria</taxon>
        <taxon>Bacillati</taxon>
        <taxon>Actinomycetota</taxon>
        <taxon>Actinomycetes</taxon>
        <taxon>Streptosporangiales</taxon>
        <taxon>Streptosporangiaceae</taxon>
        <taxon>Nonomuraea</taxon>
    </lineage>
</organism>
<dbReference type="GO" id="GO:0032259">
    <property type="term" value="P:methylation"/>
    <property type="evidence" value="ECO:0007669"/>
    <property type="project" value="UniProtKB-KW"/>
</dbReference>
<dbReference type="InterPro" id="IPR002935">
    <property type="entry name" value="SAM_O-MeTrfase"/>
</dbReference>